<keyword evidence="1" id="KW-0233">DNA recombination</keyword>
<dbReference type="PANTHER" id="PTHR47642:SF5">
    <property type="entry name" value="ATP-DEPENDENT DNA HELICASE"/>
    <property type="match status" value="1"/>
</dbReference>
<evidence type="ECO:0000259" key="3">
    <source>
        <dbReference type="Pfam" id="PF05970"/>
    </source>
</evidence>
<dbReference type="GO" id="GO:0005524">
    <property type="term" value="F:ATP binding"/>
    <property type="evidence" value="ECO:0007669"/>
    <property type="project" value="UniProtKB-KW"/>
</dbReference>
<dbReference type="EC" id="5.6.2.3" evidence="1"/>
<dbReference type="InterPro" id="IPR010285">
    <property type="entry name" value="DNA_helicase_pif1-like_DEAD"/>
</dbReference>
<name>A0A9N9H8I8_9GLOM</name>
<comment type="cofactor">
    <cofactor evidence="1">
        <name>Mg(2+)</name>
        <dbReference type="ChEBI" id="CHEBI:18420"/>
    </cofactor>
</comment>
<keyword evidence="5" id="KW-1185">Reference proteome</keyword>
<dbReference type="GO" id="GO:0043139">
    <property type="term" value="F:5'-3' DNA helicase activity"/>
    <property type="evidence" value="ECO:0007669"/>
    <property type="project" value="UniProtKB-EC"/>
</dbReference>
<dbReference type="OrthoDB" id="2448136at2759"/>
<dbReference type="Proteomes" id="UP000789508">
    <property type="component" value="Unassembled WGS sequence"/>
</dbReference>
<sequence length="275" mass="31555">MVQFDNYLADKVIRFGEDLHWPELHDIMPRENDSVDSETNTGSAKHHSQNLINNPHSGLSLQQLTRNDAISWVNLYALHLTEIEVDFDDLLSLALDNLPNNNNQIMHLAEMGPNTVNYNFNLDLKTRHMDQNYEWTVSGKHYANIDVANFVQHASIEDRAGTEKSYLIKIICDQLNNIAIKRNSKSPILILAPTGVATYNINGITIHSALSIPIFRMCLDINREKLKQLQKRLQNINYIIIDEMSMVDHRMLAIIDVRLCQAFSEYKNIPFGSRL</sequence>
<protein>
    <recommendedName>
        <fullName evidence="1">ATP-dependent DNA helicase</fullName>
        <ecNumber evidence="1">5.6.2.3</ecNumber>
    </recommendedName>
</protein>
<evidence type="ECO:0000256" key="1">
    <source>
        <dbReference type="RuleBase" id="RU363044"/>
    </source>
</evidence>
<keyword evidence="1" id="KW-0547">Nucleotide-binding</keyword>
<evidence type="ECO:0000256" key="2">
    <source>
        <dbReference type="SAM" id="MobiDB-lite"/>
    </source>
</evidence>
<feature type="region of interest" description="Disordered" evidence="2">
    <location>
        <begin position="30"/>
        <end position="54"/>
    </location>
</feature>
<gene>
    <name evidence="4" type="ORF">ALEPTO_LOCUS10335</name>
</gene>
<evidence type="ECO:0000313" key="4">
    <source>
        <dbReference type="EMBL" id="CAG8661445.1"/>
    </source>
</evidence>
<dbReference type="EMBL" id="CAJVPS010010939">
    <property type="protein sequence ID" value="CAG8661445.1"/>
    <property type="molecule type" value="Genomic_DNA"/>
</dbReference>
<accession>A0A9N9H8I8</accession>
<feature type="compositionally biased region" description="Polar residues" evidence="2">
    <location>
        <begin position="37"/>
        <end position="54"/>
    </location>
</feature>
<dbReference type="GO" id="GO:0000723">
    <property type="term" value="P:telomere maintenance"/>
    <property type="evidence" value="ECO:0007669"/>
    <property type="project" value="InterPro"/>
</dbReference>
<dbReference type="InterPro" id="IPR027417">
    <property type="entry name" value="P-loop_NTPase"/>
</dbReference>
<evidence type="ECO:0000313" key="5">
    <source>
        <dbReference type="Proteomes" id="UP000789508"/>
    </source>
</evidence>
<dbReference type="GO" id="GO:0006310">
    <property type="term" value="P:DNA recombination"/>
    <property type="evidence" value="ECO:0007669"/>
    <property type="project" value="UniProtKB-KW"/>
</dbReference>
<dbReference type="Pfam" id="PF05970">
    <property type="entry name" value="PIF1"/>
    <property type="match status" value="1"/>
</dbReference>
<keyword evidence="1" id="KW-0347">Helicase</keyword>
<dbReference type="Gene3D" id="3.40.50.300">
    <property type="entry name" value="P-loop containing nucleotide triphosphate hydrolases"/>
    <property type="match status" value="1"/>
</dbReference>
<dbReference type="GO" id="GO:0006281">
    <property type="term" value="P:DNA repair"/>
    <property type="evidence" value="ECO:0007669"/>
    <property type="project" value="UniProtKB-KW"/>
</dbReference>
<feature type="domain" description="DNA helicase Pif1-like DEAD-box helicase" evidence="3">
    <location>
        <begin position="159"/>
        <end position="273"/>
    </location>
</feature>
<keyword evidence="1" id="KW-0067">ATP-binding</keyword>
<comment type="catalytic activity">
    <reaction evidence="1">
        <text>ATP + H2O = ADP + phosphate + H(+)</text>
        <dbReference type="Rhea" id="RHEA:13065"/>
        <dbReference type="ChEBI" id="CHEBI:15377"/>
        <dbReference type="ChEBI" id="CHEBI:15378"/>
        <dbReference type="ChEBI" id="CHEBI:30616"/>
        <dbReference type="ChEBI" id="CHEBI:43474"/>
        <dbReference type="ChEBI" id="CHEBI:456216"/>
        <dbReference type="EC" id="5.6.2.3"/>
    </reaction>
</comment>
<dbReference type="SUPFAM" id="SSF52540">
    <property type="entry name" value="P-loop containing nucleoside triphosphate hydrolases"/>
    <property type="match status" value="1"/>
</dbReference>
<keyword evidence="1" id="KW-0227">DNA damage</keyword>
<comment type="caution">
    <text evidence="4">The sequence shown here is derived from an EMBL/GenBank/DDBJ whole genome shotgun (WGS) entry which is preliminary data.</text>
</comment>
<reference evidence="4" key="1">
    <citation type="submission" date="2021-06" db="EMBL/GenBank/DDBJ databases">
        <authorList>
            <person name="Kallberg Y."/>
            <person name="Tangrot J."/>
            <person name="Rosling A."/>
        </authorList>
    </citation>
    <scope>NUCLEOTIDE SEQUENCE</scope>
    <source>
        <strain evidence="4">FL130A</strain>
    </source>
</reference>
<dbReference type="InterPro" id="IPR051055">
    <property type="entry name" value="PIF1_helicase"/>
</dbReference>
<dbReference type="AlphaFoldDB" id="A0A9N9H8I8"/>
<dbReference type="GO" id="GO:0016787">
    <property type="term" value="F:hydrolase activity"/>
    <property type="evidence" value="ECO:0007669"/>
    <property type="project" value="UniProtKB-KW"/>
</dbReference>
<comment type="similarity">
    <text evidence="1">Belongs to the helicase family.</text>
</comment>
<dbReference type="PANTHER" id="PTHR47642">
    <property type="entry name" value="ATP-DEPENDENT DNA HELICASE"/>
    <property type="match status" value="1"/>
</dbReference>
<proteinExistence type="inferred from homology"/>
<keyword evidence="1" id="KW-0234">DNA repair</keyword>
<organism evidence="4 5">
    <name type="scientific">Ambispora leptoticha</name>
    <dbReference type="NCBI Taxonomy" id="144679"/>
    <lineage>
        <taxon>Eukaryota</taxon>
        <taxon>Fungi</taxon>
        <taxon>Fungi incertae sedis</taxon>
        <taxon>Mucoromycota</taxon>
        <taxon>Glomeromycotina</taxon>
        <taxon>Glomeromycetes</taxon>
        <taxon>Archaeosporales</taxon>
        <taxon>Ambisporaceae</taxon>
        <taxon>Ambispora</taxon>
    </lineage>
</organism>
<keyword evidence="1" id="KW-0378">Hydrolase</keyword>
<feature type="non-terminal residue" evidence="4">
    <location>
        <position position="275"/>
    </location>
</feature>